<feature type="transmembrane region" description="Helical" evidence="2">
    <location>
        <begin position="280"/>
        <end position="298"/>
    </location>
</feature>
<sequence length="323" mass="34138">MTLSNSWDNESDSQGSDNSSLAKTVESNFHDKGNGDSFRVGDHVYKRCSVGGIQEVYTHHGIVVEVRNDPGVDGEGQKLTILDFSCESKSIDKEGKCSSGGPKSSNISSFNSTGSCASSGGSGFIRMCDEPSRDWNKVLYSCTEEHKHGQKGTCTGAAKDDDEVVLRRIEFIKSRSSFNLDPEGHLVSSITPPIPSYDVVKANCECFAVWIATGYWSSVQGLTVIVSVGTGAAISVVASAAVVLTEAAIPMAGPLGWVGFTTTTSLAAVCPWLIPVAVGASAVGGICVGRICVGIITAKNCNNKLKVYWIETSNKLNHAMSLP</sequence>
<protein>
    <recommendedName>
        <fullName evidence="4">LRAT domain-containing protein</fullName>
    </recommendedName>
</protein>
<proteinExistence type="predicted"/>
<keyword evidence="2" id="KW-0812">Transmembrane</keyword>
<evidence type="ECO:0000313" key="3">
    <source>
        <dbReference type="EMBL" id="CAD9495672.1"/>
    </source>
</evidence>
<reference evidence="3" key="1">
    <citation type="submission" date="2021-01" db="EMBL/GenBank/DDBJ databases">
        <authorList>
            <person name="Corre E."/>
            <person name="Pelletier E."/>
            <person name="Niang G."/>
            <person name="Scheremetjew M."/>
            <person name="Finn R."/>
            <person name="Kale V."/>
            <person name="Holt S."/>
            <person name="Cochrane G."/>
            <person name="Meng A."/>
            <person name="Brown T."/>
            <person name="Cohen L."/>
        </authorList>
    </citation>
    <scope>NUCLEOTIDE SEQUENCE</scope>
    <source>
        <strain evidence="3">CCMP826</strain>
    </source>
</reference>
<gene>
    <name evidence="3" type="ORF">HTAM1171_LOCUS6591</name>
</gene>
<evidence type="ECO:0000256" key="2">
    <source>
        <dbReference type="SAM" id="Phobius"/>
    </source>
</evidence>
<dbReference type="AlphaFoldDB" id="A0A7S2MPW6"/>
<evidence type="ECO:0000256" key="1">
    <source>
        <dbReference type="SAM" id="MobiDB-lite"/>
    </source>
</evidence>
<name>A0A7S2MPW6_9STRA</name>
<dbReference type="Gene3D" id="3.90.1720.10">
    <property type="entry name" value="endopeptidase domain like (from Nostoc punctiforme)"/>
    <property type="match status" value="1"/>
</dbReference>
<accession>A0A7S2MPW6</accession>
<feature type="compositionally biased region" description="Polar residues" evidence="1">
    <location>
        <begin position="1"/>
        <end position="27"/>
    </location>
</feature>
<feature type="region of interest" description="Disordered" evidence="1">
    <location>
        <begin position="1"/>
        <end position="28"/>
    </location>
</feature>
<feature type="compositionally biased region" description="Low complexity" evidence="1">
    <location>
        <begin position="99"/>
        <end position="112"/>
    </location>
</feature>
<organism evidence="3">
    <name type="scientific">Helicotheca tamesis</name>
    <dbReference type="NCBI Taxonomy" id="374047"/>
    <lineage>
        <taxon>Eukaryota</taxon>
        <taxon>Sar</taxon>
        <taxon>Stramenopiles</taxon>
        <taxon>Ochrophyta</taxon>
        <taxon>Bacillariophyta</taxon>
        <taxon>Mediophyceae</taxon>
        <taxon>Lithodesmiophycidae</taxon>
        <taxon>Lithodesmiales</taxon>
        <taxon>Lithodesmiaceae</taxon>
        <taxon>Helicotheca</taxon>
    </lineage>
</organism>
<feature type="transmembrane region" description="Helical" evidence="2">
    <location>
        <begin position="221"/>
        <end position="243"/>
    </location>
</feature>
<keyword evidence="2" id="KW-1133">Transmembrane helix</keyword>
<feature type="region of interest" description="Disordered" evidence="1">
    <location>
        <begin position="91"/>
        <end position="112"/>
    </location>
</feature>
<keyword evidence="2" id="KW-0472">Membrane</keyword>
<evidence type="ECO:0008006" key="4">
    <source>
        <dbReference type="Google" id="ProtNLM"/>
    </source>
</evidence>
<dbReference type="EMBL" id="HBGV01010691">
    <property type="protein sequence ID" value="CAD9495672.1"/>
    <property type="molecule type" value="Transcribed_RNA"/>
</dbReference>